<keyword evidence="8" id="KW-1185">Reference proteome</keyword>
<dbReference type="Pfam" id="PF23009">
    <property type="entry name" value="UBC_like"/>
    <property type="match status" value="1"/>
</dbReference>
<protein>
    <recommendedName>
        <fullName evidence="1">E3 ubiquitin-protein ligase listerin</fullName>
        <ecNumber evidence="1">2.3.2.27</ecNumber>
    </recommendedName>
    <alternativeName>
        <fullName evidence="1">RING-type E3 ubiquitin transferase listerin</fullName>
    </alternativeName>
</protein>
<keyword evidence="1" id="KW-0479">Metal-binding</keyword>
<keyword evidence="2" id="KW-0472">Membrane</keyword>
<dbReference type="InterPro" id="IPR057030">
    <property type="entry name" value="TPR_Rkr-1"/>
</dbReference>
<comment type="pathway">
    <text evidence="1">Protein modification; protein ubiquitination.</text>
</comment>
<feature type="domain" description="E3 ubiquitin-protein ligase listerin tetratricopeptide repeats region" evidence="6">
    <location>
        <begin position="605"/>
        <end position="761"/>
    </location>
</feature>
<dbReference type="GO" id="GO:0008270">
    <property type="term" value="F:zinc ion binding"/>
    <property type="evidence" value="ECO:0007669"/>
    <property type="project" value="UniProtKB-KW"/>
</dbReference>
<comment type="subunit">
    <text evidence="1">Component of the ribosome quality control complex (RQC).</text>
</comment>
<dbReference type="GO" id="GO:0043023">
    <property type="term" value="F:ribosomal large subunit binding"/>
    <property type="evidence" value="ECO:0007669"/>
    <property type="project" value="TreeGrafter"/>
</dbReference>
<accession>A0AAD5RMM8</accession>
<organism evidence="7 8">
    <name type="scientific">Zalerion maritima</name>
    <dbReference type="NCBI Taxonomy" id="339359"/>
    <lineage>
        <taxon>Eukaryota</taxon>
        <taxon>Fungi</taxon>
        <taxon>Dikarya</taxon>
        <taxon>Ascomycota</taxon>
        <taxon>Pezizomycotina</taxon>
        <taxon>Sordariomycetes</taxon>
        <taxon>Lulworthiomycetidae</taxon>
        <taxon>Lulworthiales</taxon>
        <taxon>Lulworthiaceae</taxon>
        <taxon>Zalerion</taxon>
    </lineage>
</organism>
<dbReference type="Pfam" id="PF22999">
    <property type="entry name" value="LTN1_E3_ligase_6th"/>
    <property type="match status" value="1"/>
</dbReference>
<comment type="similarity">
    <text evidence="1">Belongs to the LTN1 family.</text>
</comment>
<dbReference type="SUPFAM" id="SSF57850">
    <property type="entry name" value="RING/U-box"/>
    <property type="match status" value="1"/>
</dbReference>
<feature type="domain" description="E3 ubiquitin-protein ligase listerin HEAT repeat region" evidence="4">
    <location>
        <begin position="1217"/>
        <end position="1439"/>
    </location>
</feature>
<dbReference type="GO" id="GO:0072344">
    <property type="term" value="P:rescue of stalled ribosome"/>
    <property type="evidence" value="ECO:0007669"/>
    <property type="project" value="UniProtKB-UniRule"/>
</dbReference>
<keyword evidence="2" id="KW-0812">Transmembrane</keyword>
<keyword evidence="2" id="KW-1133">Transmembrane helix</keyword>
<dbReference type="Pfam" id="PF23280">
    <property type="entry name" value="TPR_26"/>
    <property type="match status" value="1"/>
</dbReference>
<dbReference type="PANTHER" id="PTHR12389">
    <property type="entry name" value="ZINC FINGER PROTEIN 294"/>
    <property type="match status" value="1"/>
</dbReference>
<feature type="transmembrane region" description="Helical" evidence="2">
    <location>
        <begin position="1384"/>
        <end position="1403"/>
    </location>
</feature>
<reference evidence="7" key="1">
    <citation type="submission" date="2022-07" db="EMBL/GenBank/DDBJ databases">
        <title>Draft genome sequence of Zalerion maritima ATCC 34329, a (micro)plastics degrading marine fungus.</title>
        <authorList>
            <person name="Paco A."/>
            <person name="Goncalves M.F.M."/>
            <person name="Rocha-Santos T.A.P."/>
            <person name="Alves A."/>
        </authorList>
    </citation>
    <scope>NUCLEOTIDE SEQUENCE</scope>
    <source>
        <strain evidence="7">ATCC 34329</strain>
    </source>
</reference>
<dbReference type="Gene3D" id="3.30.40.10">
    <property type="entry name" value="Zinc/RING finger domain, C3HC4 (zinc finger)"/>
    <property type="match status" value="1"/>
</dbReference>
<dbReference type="GO" id="GO:1990112">
    <property type="term" value="C:RQC complex"/>
    <property type="evidence" value="ECO:0007669"/>
    <property type="project" value="UniProtKB-UniRule"/>
</dbReference>
<dbReference type="GO" id="GO:1990116">
    <property type="term" value="P:ribosome-associated ubiquitin-dependent protein catabolic process"/>
    <property type="evidence" value="ECO:0007669"/>
    <property type="project" value="UniProtKB-UniRule"/>
</dbReference>
<dbReference type="GO" id="GO:0005829">
    <property type="term" value="C:cytosol"/>
    <property type="evidence" value="ECO:0007669"/>
    <property type="project" value="UniProtKB-UniRule"/>
</dbReference>
<comment type="function">
    <text evidence="1">E3 ubiquitin-protein ligase. Component of the ribosome quality control complex (RQC), a ribosome-associated complex that mediates ubiquitination and extraction of incompletely synthesized nascent chains for proteasomal degradation.</text>
</comment>
<gene>
    <name evidence="7" type="ORF">MKZ38_003662</name>
</gene>
<evidence type="ECO:0000259" key="4">
    <source>
        <dbReference type="Pfam" id="PF22999"/>
    </source>
</evidence>
<evidence type="ECO:0000256" key="1">
    <source>
        <dbReference type="RuleBase" id="RU367090"/>
    </source>
</evidence>
<evidence type="ECO:0000259" key="5">
    <source>
        <dbReference type="Pfam" id="PF23009"/>
    </source>
</evidence>
<evidence type="ECO:0000256" key="2">
    <source>
        <dbReference type="SAM" id="Phobius"/>
    </source>
</evidence>
<comment type="caution">
    <text evidence="7">The sequence shown here is derived from an EMBL/GenBank/DDBJ whole genome shotgun (WGS) entry which is preliminary data.</text>
</comment>
<dbReference type="GO" id="GO:0061630">
    <property type="term" value="F:ubiquitin protein ligase activity"/>
    <property type="evidence" value="ECO:0007669"/>
    <property type="project" value="UniProtKB-UniRule"/>
</dbReference>
<dbReference type="InterPro" id="IPR016024">
    <property type="entry name" value="ARM-type_fold"/>
</dbReference>
<comment type="catalytic activity">
    <reaction evidence="1">
        <text>S-ubiquitinyl-[E2 ubiquitin-conjugating enzyme]-L-cysteine + [acceptor protein]-L-lysine = [E2 ubiquitin-conjugating enzyme]-L-cysteine + N(6)-ubiquitinyl-[acceptor protein]-L-lysine.</text>
        <dbReference type="EC" id="2.3.2.27"/>
    </reaction>
</comment>
<keyword evidence="1" id="KW-0862">Zinc</keyword>
<name>A0AAD5RMM8_9PEZI</name>
<sequence>MSRKGFASSGRKDAFSSSASLGSGFDAFSSLSPLSYLAEPPDFSALDPHVTVSFKSLSLKKDDATKARALGEIVAFVKENPFVDGTGDAILEAWVKLYPRTAVDSSGRVRELSHSLQYELMLWGRRRMEKQLPKIVGTWLAGAFDRHKPASRAANEGLTSFLNTPDKKAMFWKKCQKQILDYATEAAQETVDTLSDDKERAAKPAEARSKFLRAIGGALALVTQLFDAVDEKARAPAEDQYDKFLSLNQVWEMASVEDSGIRKNVYQLLSICLEHKEAVIESALPRLRRNIIYDGLRCDQTGSSTEYVRTLTRLTTRHPSIWSISEKGKKSPKKSPIGLLQTFVEKGSQGGAGVFWVCLDKLLSIIPQDLTYDEAAAFAHSMRSGVSNRLEPRSNAAEGWACYIELARRFSDQLGSEGPKLIQESLFPLANHYINQEGSVWSSGAQLPVLLRAYKVSARPISLDLLCTSWDGLADTMASQISSSLPEQSKDYHKSQQVVSDAGGRWFTLVGAIFHGELETRPVHGPSNRLISECCDALERRNFKPFGAASTLLSAVRKCPALINAKESNKLVELVRDNMDRVLCSPSSPYLFSSISALGNSPNTETQSFYHKTWPAIVEAVLKHESEPGVVDAITTLVSSGEETAELARSDQDLQEYIANKCIASSEGQGEAWSLFETVYTFGTLTPGSTSRIATSLVGKLNPGEDCADALRGLEIIAQRRPDTLTSNETVHVNLVTKLLSMTSLSDQRAANIKMLLDQTKSTRNKSPAITIIQSNLSSAGPQTLDVDTLVEQALLAAKTGMASVESLLPSLKAWMQELLPFFQVDPNPAVSVSNILRGAQFLVPTSSGNRSIRTSRRDRYGASVPARMAMYTAALIGSGIELSSLPIGFQVDVVYFLLLTQQLASEQQIMDRDEMLWQTMSKIDASAQVDGLRASVNKLIVKVSESEWVPGSLMGELVKVMVEETKELKPANLYTARALANVFQIFASKYGFSGATENLIVRLDVFNTSVEHALGAVAVLGGFSDLLSSSKPVINFCNKMVSEMLGANPTDQKTLVNLVLLNAAASVFDSGTLPVANNRLVFAAKHITSWFADPEQIDHAVATEACRALQNLLPCMESVYGSYWEDSIGFIAYLVQRAEGDLVDLRLSYVHAALKLESTLQGLESPNDDLVDALQSSAKERSLAVLDLLALPRGPSSDPQLIVESLVCQRANKIPLKYIKDLSDICPLVESESEEIQSAAFNLLHKVLPEQQQQISVDVVLDKTSAQLPDELISLLLEPPTLEQYSDDALALFPTSVRAYLLTWHLVFDAFSTASHKVRDDYTSQLKERNFLTPLLDFMFDVLGHSAASPLQLEREGFDSSHITSYPLHLAATGVVESEEKSMHWLLLHVFYLVLTYVPGLFRTWHINCKRKATKIAVRDWTEKYYSPLIVTKALDDVAEWAKSGQDLSGAGTDESELNIRVNKSAREVVAGYEVDEVEACMSIKLAADFPLGGVTVNGLKRVVVAERKWQSWMIITQGVIMFSNGNIISGLTVFRKNIVGALKGHTECAICFSIISEDNKTPEKRCGTCKHMFHKYCLYKWLSSSNQNSWVGKWEVEGGK</sequence>
<evidence type="ECO:0000259" key="6">
    <source>
        <dbReference type="Pfam" id="PF23280"/>
    </source>
</evidence>
<keyword evidence="1" id="KW-0833">Ubl conjugation pathway</keyword>
<feature type="domain" description="E3 ubiquitin-protein ligase listerin ubiquitin conjugating" evidence="5">
    <location>
        <begin position="1459"/>
        <end position="1540"/>
    </location>
</feature>
<keyword evidence="1" id="KW-0863">Zinc-finger</keyword>
<evidence type="ECO:0000259" key="3">
    <source>
        <dbReference type="Pfam" id="PF22958"/>
    </source>
</evidence>
<dbReference type="EC" id="2.3.2.27" evidence="1"/>
<feature type="domain" description="E3 ubiquitin-protein ligase listerin N-terminal" evidence="3">
    <location>
        <begin position="47"/>
        <end position="365"/>
    </location>
</feature>
<proteinExistence type="inferred from homology"/>
<dbReference type="InterPro" id="IPR054476">
    <property type="entry name" value="Ltn1_N"/>
</dbReference>
<dbReference type="SUPFAM" id="SSF48371">
    <property type="entry name" value="ARM repeat"/>
    <property type="match status" value="1"/>
</dbReference>
<dbReference type="InterPro" id="IPR013083">
    <property type="entry name" value="Znf_RING/FYVE/PHD"/>
</dbReference>
<dbReference type="Proteomes" id="UP001201980">
    <property type="component" value="Unassembled WGS sequence"/>
</dbReference>
<evidence type="ECO:0000313" key="7">
    <source>
        <dbReference type="EMBL" id="KAJ2898792.1"/>
    </source>
</evidence>
<dbReference type="InterPro" id="IPR039795">
    <property type="entry name" value="LTN1/Rkr1"/>
</dbReference>
<dbReference type="Pfam" id="PF22958">
    <property type="entry name" value="Ltn1_1st"/>
    <property type="match status" value="1"/>
</dbReference>
<dbReference type="PANTHER" id="PTHR12389:SF0">
    <property type="entry name" value="E3 UBIQUITIN-PROTEIN LIGASE LISTERIN"/>
    <property type="match status" value="1"/>
</dbReference>
<dbReference type="EMBL" id="JAKWBI020000217">
    <property type="protein sequence ID" value="KAJ2898792.1"/>
    <property type="molecule type" value="Genomic_DNA"/>
</dbReference>
<dbReference type="InterPro" id="IPR054477">
    <property type="entry name" value="LTN1_E3_ligase_6th"/>
</dbReference>
<evidence type="ECO:0000313" key="8">
    <source>
        <dbReference type="Proteomes" id="UP001201980"/>
    </source>
</evidence>
<dbReference type="InterPro" id="IPR054478">
    <property type="entry name" value="LTN1_UBC"/>
</dbReference>
<keyword evidence="1" id="KW-0808">Transferase</keyword>